<dbReference type="GO" id="GO:0005524">
    <property type="term" value="F:ATP binding"/>
    <property type="evidence" value="ECO:0007669"/>
    <property type="project" value="UniProtKB-KW"/>
</dbReference>
<dbReference type="PANTHER" id="PTHR24355:SF1">
    <property type="entry name" value="RIBOSOMAL PROTEIN S6 KINASE-RELATED PROTEIN"/>
    <property type="match status" value="1"/>
</dbReference>
<keyword evidence="2" id="KW-0808">Transferase</keyword>
<evidence type="ECO:0000256" key="6">
    <source>
        <dbReference type="SAM" id="MobiDB-lite"/>
    </source>
</evidence>
<dbReference type="InterPro" id="IPR045270">
    <property type="entry name" value="STKc_AGC"/>
</dbReference>
<evidence type="ECO:0000256" key="5">
    <source>
        <dbReference type="ARBA" id="ARBA00022840"/>
    </source>
</evidence>
<dbReference type="Gene3D" id="3.30.200.20">
    <property type="entry name" value="Phosphorylase Kinase, domain 1"/>
    <property type="match status" value="1"/>
</dbReference>
<evidence type="ECO:0000256" key="2">
    <source>
        <dbReference type="ARBA" id="ARBA00022679"/>
    </source>
</evidence>
<dbReference type="Proteomes" id="UP000663845">
    <property type="component" value="Unassembled WGS sequence"/>
</dbReference>
<dbReference type="PROSITE" id="PS00108">
    <property type="entry name" value="PROTEIN_KINASE_ST"/>
    <property type="match status" value="1"/>
</dbReference>
<keyword evidence="3" id="KW-0547">Nucleotide-binding</keyword>
<accession>A0A815CZ16</accession>
<dbReference type="InterPro" id="IPR011009">
    <property type="entry name" value="Kinase-like_dom_sf"/>
</dbReference>
<dbReference type="InterPro" id="IPR000719">
    <property type="entry name" value="Prot_kinase_dom"/>
</dbReference>
<reference evidence="8" key="1">
    <citation type="submission" date="2021-02" db="EMBL/GenBank/DDBJ databases">
        <authorList>
            <person name="Nowell W R."/>
        </authorList>
    </citation>
    <scope>NUCLEOTIDE SEQUENCE</scope>
</reference>
<dbReference type="EMBL" id="CAJNOG010000555">
    <property type="protein sequence ID" value="CAF1294335.1"/>
    <property type="molecule type" value="Genomic_DNA"/>
</dbReference>
<sequence length="522" mass="60319">MGNKNTSPHLTKTLSINGHENHRFIQQHNVTNSDDTDNSFETSSYQSSNGKKYGPSPRFRRRRDNRHTHSDKKGKKPQPASSYLNVSLQSIGGRTVSLFSRSFNFLQQSASSSPICHSQNNRYDISLANDNHCDDNIGVHSGVYRNQSRRKYQTSSLRNPYRRSSTNFPVRGHEAMFLPEFSIKGKVTEADFEVIDIIARGAFGNVIKVSSIHDKQIYAMKIMSKSQIVKDHAVQQVKDEVTIAQSCLSHPFIVHTHHYWQSRRYLYIITDYVENGELLALWLRIRRFPELIVKIYIAQVAMVLDYLHNKGIIYRDVKMENILLDEHGNIKIIDFGLSKWLASGQRTTTICGTLQYIAPEVLSVRPYDHRVDWWSLGILMYVCLFGEYPVSAAKDHISMANKVLNHKFNLPLNGLENKTDIKELLYNLLEKNPKNRLCSLDSLRQTSFMSNISFDRIYSKVYSPITILMNTKIEWHNELKLHYYSREKVKINGNKNLHHSSSSSSCQQQNHYENLNDNFLPE</sequence>
<dbReference type="EMBL" id="CAJOAZ010001411">
    <property type="protein sequence ID" value="CAF3811200.1"/>
    <property type="molecule type" value="Genomic_DNA"/>
</dbReference>
<evidence type="ECO:0000313" key="10">
    <source>
        <dbReference type="Proteomes" id="UP000663845"/>
    </source>
</evidence>
<keyword evidence="4" id="KW-0418">Kinase</keyword>
<keyword evidence="1" id="KW-0723">Serine/threonine-protein kinase</keyword>
<dbReference type="SUPFAM" id="SSF56112">
    <property type="entry name" value="Protein kinase-like (PK-like)"/>
    <property type="match status" value="1"/>
</dbReference>
<dbReference type="PROSITE" id="PS50011">
    <property type="entry name" value="PROTEIN_KINASE_DOM"/>
    <property type="match status" value="1"/>
</dbReference>
<gene>
    <name evidence="8" type="ORF">JYZ213_LOCUS31952</name>
    <name evidence="9" type="ORF">OXD698_LOCUS18843</name>
</gene>
<organism evidence="8 10">
    <name type="scientific">Adineta steineri</name>
    <dbReference type="NCBI Taxonomy" id="433720"/>
    <lineage>
        <taxon>Eukaryota</taxon>
        <taxon>Metazoa</taxon>
        <taxon>Spiralia</taxon>
        <taxon>Gnathifera</taxon>
        <taxon>Rotifera</taxon>
        <taxon>Eurotatoria</taxon>
        <taxon>Bdelloidea</taxon>
        <taxon>Adinetida</taxon>
        <taxon>Adinetidae</taxon>
        <taxon>Adineta</taxon>
    </lineage>
</organism>
<dbReference type="AlphaFoldDB" id="A0A815CZ16"/>
<dbReference type="CDD" id="cd05123">
    <property type="entry name" value="STKc_AGC"/>
    <property type="match status" value="1"/>
</dbReference>
<evidence type="ECO:0000313" key="9">
    <source>
        <dbReference type="EMBL" id="CAF3811200.1"/>
    </source>
</evidence>
<dbReference type="Pfam" id="PF00069">
    <property type="entry name" value="Pkinase"/>
    <property type="match status" value="1"/>
</dbReference>
<protein>
    <recommendedName>
        <fullName evidence="7">Protein kinase domain-containing protein</fullName>
    </recommendedName>
</protein>
<feature type="region of interest" description="Disordered" evidence="6">
    <location>
        <begin position="28"/>
        <end position="83"/>
    </location>
</feature>
<dbReference type="FunFam" id="3.30.200.20:FF:000042">
    <property type="entry name" value="Aurora kinase A"/>
    <property type="match status" value="1"/>
</dbReference>
<feature type="compositionally biased region" description="Polar residues" evidence="6">
    <location>
        <begin position="28"/>
        <end position="50"/>
    </location>
</feature>
<evidence type="ECO:0000256" key="1">
    <source>
        <dbReference type="ARBA" id="ARBA00022527"/>
    </source>
</evidence>
<evidence type="ECO:0000313" key="8">
    <source>
        <dbReference type="EMBL" id="CAF1294335.1"/>
    </source>
</evidence>
<keyword evidence="5" id="KW-0067">ATP-binding</keyword>
<evidence type="ECO:0000256" key="3">
    <source>
        <dbReference type="ARBA" id="ARBA00022741"/>
    </source>
</evidence>
<comment type="caution">
    <text evidence="8">The sequence shown here is derived from an EMBL/GenBank/DDBJ whole genome shotgun (WGS) entry which is preliminary data.</text>
</comment>
<dbReference type="PANTHER" id="PTHR24355">
    <property type="entry name" value="G PROTEIN-COUPLED RECEPTOR KINASE/RIBOSOMAL PROTEIN S6 KINASE"/>
    <property type="match status" value="1"/>
</dbReference>
<dbReference type="Gene3D" id="1.10.510.10">
    <property type="entry name" value="Transferase(Phosphotransferase) domain 1"/>
    <property type="match status" value="1"/>
</dbReference>
<dbReference type="InterPro" id="IPR008271">
    <property type="entry name" value="Ser/Thr_kinase_AS"/>
</dbReference>
<feature type="domain" description="Protein kinase" evidence="7">
    <location>
        <begin position="192"/>
        <end position="449"/>
    </location>
</feature>
<feature type="compositionally biased region" description="Basic residues" evidence="6">
    <location>
        <begin position="58"/>
        <end position="76"/>
    </location>
</feature>
<dbReference type="GO" id="GO:0004674">
    <property type="term" value="F:protein serine/threonine kinase activity"/>
    <property type="evidence" value="ECO:0007669"/>
    <property type="project" value="UniProtKB-KW"/>
</dbReference>
<dbReference type="Proteomes" id="UP000663844">
    <property type="component" value="Unassembled WGS sequence"/>
</dbReference>
<name>A0A815CZ16_9BILA</name>
<evidence type="ECO:0000259" key="7">
    <source>
        <dbReference type="PROSITE" id="PS50011"/>
    </source>
</evidence>
<proteinExistence type="predicted"/>
<dbReference type="SMART" id="SM00220">
    <property type="entry name" value="S_TKc"/>
    <property type="match status" value="1"/>
</dbReference>
<evidence type="ECO:0000256" key="4">
    <source>
        <dbReference type="ARBA" id="ARBA00022777"/>
    </source>
</evidence>